<organism evidence="1 2">
    <name type="scientific">Elysia crispata</name>
    <name type="common">lettuce slug</name>
    <dbReference type="NCBI Taxonomy" id="231223"/>
    <lineage>
        <taxon>Eukaryota</taxon>
        <taxon>Metazoa</taxon>
        <taxon>Spiralia</taxon>
        <taxon>Lophotrochozoa</taxon>
        <taxon>Mollusca</taxon>
        <taxon>Gastropoda</taxon>
        <taxon>Heterobranchia</taxon>
        <taxon>Euthyneura</taxon>
        <taxon>Panpulmonata</taxon>
        <taxon>Sacoglossa</taxon>
        <taxon>Placobranchoidea</taxon>
        <taxon>Plakobranchidae</taxon>
        <taxon>Elysia</taxon>
    </lineage>
</organism>
<comment type="caution">
    <text evidence="1">The sequence shown here is derived from an EMBL/GenBank/DDBJ whole genome shotgun (WGS) entry which is preliminary data.</text>
</comment>
<evidence type="ECO:0000313" key="1">
    <source>
        <dbReference type="EMBL" id="KAK3771878.1"/>
    </source>
</evidence>
<name>A0AAE0ZLW8_9GAST</name>
<dbReference type="EMBL" id="JAWDGP010003667">
    <property type="protein sequence ID" value="KAK3771878.1"/>
    <property type="molecule type" value="Genomic_DNA"/>
</dbReference>
<dbReference type="Proteomes" id="UP001283361">
    <property type="component" value="Unassembled WGS sequence"/>
</dbReference>
<keyword evidence="2" id="KW-1185">Reference proteome</keyword>
<gene>
    <name evidence="1" type="ORF">RRG08_064132</name>
</gene>
<sequence>MSDKVRPVLDLQSYWSALVLLHGTTHCGDKLADNNTALPLATLLVRPCLERDKEPGYCNGPAQVNHSSEWYRNLWNRTPFSIFWRFLQSVLSKQTLIQPGPDSSGQWWNINHREWTVQSGLLTQIYLADSISILRLLIVQR</sequence>
<evidence type="ECO:0000313" key="2">
    <source>
        <dbReference type="Proteomes" id="UP001283361"/>
    </source>
</evidence>
<accession>A0AAE0ZLW8</accession>
<protein>
    <submittedName>
        <fullName evidence="1">Uncharacterized protein</fullName>
    </submittedName>
</protein>
<dbReference type="AlphaFoldDB" id="A0AAE0ZLW8"/>
<reference evidence="1" key="1">
    <citation type="journal article" date="2023" name="G3 (Bethesda)">
        <title>A reference genome for the long-term kleptoplast-retaining sea slug Elysia crispata morphotype clarki.</title>
        <authorList>
            <person name="Eastman K.E."/>
            <person name="Pendleton A.L."/>
            <person name="Shaikh M.A."/>
            <person name="Suttiyut T."/>
            <person name="Ogas R."/>
            <person name="Tomko P."/>
            <person name="Gavelis G."/>
            <person name="Widhalm J.R."/>
            <person name="Wisecaver J.H."/>
        </authorList>
    </citation>
    <scope>NUCLEOTIDE SEQUENCE</scope>
    <source>
        <strain evidence="1">ECLA1</strain>
    </source>
</reference>
<proteinExistence type="predicted"/>